<dbReference type="EMBL" id="JABEXW010000385">
    <property type="protein sequence ID" value="KAF4964860.1"/>
    <property type="molecule type" value="Genomic_DNA"/>
</dbReference>
<dbReference type="OrthoDB" id="5220781at2759"/>
<keyword evidence="4" id="KW-1185">Reference proteome</keyword>
<dbReference type="AlphaFoldDB" id="A0A8H4TVH4"/>
<name>A0A8H4TVH4_9HYPO</name>
<reference evidence="3" key="1">
    <citation type="journal article" date="2020" name="BMC Genomics">
        <title>Correction to: Identification and distribution of gene clusters required for synthesis of sphingolipid metabolism inhibitors in diverse species of the filamentous fungus Fusarium.</title>
        <authorList>
            <person name="Kim H.S."/>
            <person name="Lohmar J.M."/>
            <person name="Busman M."/>
            <person name="Brown D.W."/>
            <person name="Naumann T.A."/>
            <person name="Divon H.H."/>
            <person name="Lysoe E."/>
            <person name="Uhlig S."/>
            <person name="Proctor R.H."/>
        </authorList>
    </citation>
    <scope>NUCLEOTIDE SEQUENCE</scope>
    <source>
        <strain evidence="3">NRRL 20472</strain>
    </source>
</reference>
<evidence type="ECO:0000256" key="2">
    <source>
        <dbReference type="SAM" id="Phobius"/>
    </source>
</evidence>
<comment type="caution">
    <text evidence="3">The sequence shown here is derived from an EMBL/GenBank/DDBJ whole genome shotgun (WGS) entry which is preliminary data.</text>
</comment>
<protein>
    <submittedName>
        <fullName evidence="3">Uncharacterized protein</fullName>
    </submittedName>
</protein>
<keyword evidence="2" id="KW-1133">Transmembrane helix</keyword>
<organism evidence="3 4">
    <name type="scientific">Fusarium sarcochroum</name>
    <dbReference type="NCBI Taxonomy" id="1208366"/>
    <lineage>
        <taxon>Eukaryota</taxon>
        <taxon>Fungi</taxon>
        <taxon>Dikarya</taxon>
        <taxon>Ascomycota</taxon>
        <taxon>Pezizomycotina</taxon>
        <taxon>Sordariomycetes</taxon>
        <taxon>Hypocreomycetidae</taxon>
        <taxon>Hypocreales</taxon>
        <taxon>Nectriaceae</taxon>
        <taxon>Fusarium</taxon>
        <taxon>Fusarium lateritium species complex</taxon>
    </lineage>
</organism>
<feature type="region of interest" description="Disordered" evidence="1">
    <location>
        <begin position="196"/>
        <end position="215"/>
    </location>
</feature>
<gene>
    <name evidence="3" type="ORF">FSARC_7251</name>
</gene>
<dbReference type="Proteomes" id="UP000622797">
    <property type="component" value="Unassembled WGS sequence"/>
</dbReference>
<evidence type="ECO:0000256" key="1">
    <source>
        <dbReference type="SAM" id="MobiDB-lite"/>
    </source>
</evidence>
<proteinExistence type="predicted"/>
<evidence type="ECO:0000313" key="3">
    <source>
        <dbReference type="EMBL" id="KAF4964860.1"/>
    </source>
</evidence>
<feature type="transmembrane region" description="Helical" evidence="2">
    <location>
        <begin position="222"/>
        <end position="245"/>
    </location>
</feature>
<evidence type="ECO:0000313" key="4">
    <source>
        <dbReference type="Proteomes" id="UP000622797"/>
    </source>
</evidence>
<sequence>MASHLRSFAPTMDEVKVDQITESRIFNVVAMLPTSLQSGPIRFLRRSISFHTLRPDVMISGSRTKPRPLSETDVPATVTQPLQTDMVEHSSAAQYLESQNLRPQPMSRVLYSESPEDEPAVRAASGVHWKFARQGTNLVNISIDGGKAAVAEEDVAFERKAFVDGVTYLLKALPQNLDDGELKRIQCALPDKVNQPNLSLTRSHPESSRGASSQPRSIIHRGVQMTVVNLIFFLSFLMPYLLLLVRCAARLERKYKVSETLVGHGLDLVNSIGKQSASLTEAIGQMNDGKVAQALLEVFVWTVDGVTQGISDGLGEGLSMVGSRSTSSG</sequence>
<keyword evidence="2" id="KW-0472">Membrane</keyword>
<accession>A0A8H4TVH4</accession>
<keyword evidence="2" id="KW-0812">Transmembrane</keyword>
<reference evidence="3" key="2">
    <citation type="submission" date="2020-05" db="EMBL/GenBank/DDBJ databases">
        <authorList>
            <person name="Kim H.-S."/>
            <person name="Proctor R.H."/>
            <person name="Brown D.W."/>
        </authorList>
    </citation>
    <scope>NUCLEOTIDE SEQUENCE</scope>
    <source>
        <strain evidence="3">NRRL 20472</strain>
    </source>
</reference>